<dbReference type="InterPro" id="IPR000198">
    <property type="entry name" value="RhoGAP_dom"/>
</dbReference>
<dbReference type="Ensembl" id="ENSCINT00000033182.1">
    <property type="protein sequence ID" value="ENSCINP00000033742.1"/>
    <property type="gene ID" value="ENSCING00000023911.1"/>
</dbReference>
<reference evidence="5" key="2">
    <citation type="journal article" date="2008" name="Genome Biol.">
        <title>Improved genome assembly and evidence-based global gene model set for the chordate Ciona intestinalis: new insight into intron and operon populations.</title>
        <authorList>
            <person name="Satou Y."/>
            <person name="Mineta K."/>
            <person name="Ogasawara M."/>
            <person name="Sasakura Y."/>
            <person name="Shoguchi E."/>
            <person name="Ueno K."/>
            <person name="Yamada L."/>
            <person name="Matsumoto J."/>
            <person name="Wasserscheid J."/>
            <person name="Dewar K."/>
            <person name="Wiley G.B."/>
            <person name="Macmil S.L."/>
            <person name="Roe B.A."/>
            <person name="Zeller R.W."/>
            <person name="Hastings K.E."/>
            <person name="Lemaire P."/>
            <person name="Lindquist E."/>
            <person name="Endo T."/>
            <person name="Hotta K."/>
            <person name="Inaba K."/>
        </authorList>
    </citation>
    <scope>NUCLEOTIDE SEQUENCE [LARGE SCALE GENOMIC DNA]</scope>
    <source>
        <strain evidence="5">wild type</strain>
    </source>
</reference>
<dbReference type="Proteomes" id="UP000008144">
    <property type="component" value="Chromosome 5"/>
</dbReference>
<evidence type="ECO:0000259" key="4">
    <source>
        <dbReference type="PROSITE" id="PS50238"/>
    </source>
</evidence>
<evidence type="ECO:0000256" key="2">
    <source>
        <dbReference type="SAM" id="MobiDB-lite"/>
    </source>
</evidence>
<reference evidence="5" key="3">
    <citation type="submission" date="2025-08" db="UniProtKB">
        <authorList>
            <consortium name="Ensembl"/>
        </authorList>
    </citation>
    <scope>IDENTIFICATION</scope>
</reference>
<dbReference type="SUPFAM" id="SSF48350">
    <property type="entry name" value="GTPase activation domain, GAP"/>
    <property type="match status" value="1"/>
</dbReference>
<dbReference type="InterPro" id="IPR001849">
    <property type="entry name" value="PH_domain"/>
</dbReference>
<dbReference type="Pfam" id="PF15410">
    <property type="entry name" value="PH_9"/>
    <property type="match status" value="1"/>
</dbReference>
<accession>H2XVQ8</accession>
<feature type="domain" description="Rho-GAP" evidence="4">
    <location>
        <begin position="366"/>
        <end position="448"/>
    </location>
</feature>
<keyword evidence="1" id="KW-0343">GTPase activation</keyword>
<dbReference type="Pfam" id="PF00620">
    <property type="entry name" value="RhoGAP"/>
    <property type="match status" value="1"/>
</dbReference>
<dbReference type="GO" id="GO:0007165">
    <property type="term" value="P:signal transduction"/>
    <property type="evidence" value="ECO:0007669"/>
    <property type="project" value="InterPro"/>
</dbReference>
<dbReference type="InParanoid" id="H2XVQ8"/>
<reference evidence="6" key="1">
    <citation type="journal article" date="2002" name="Science">
        <title>The draft genome of Ciona intestinalis: insights into chordate and vertebrate origins.</title>
        <authorList>
            <person name="Dehal P."/>
            <person name="Satou Y."/>
            <person name="Campbell R.K."/>
            <person name="Chapman J."/>
            <person name="Degnan B."/>
            <person name="De Tomaso A."/>
            <person name="Davidson B."/>
            <person name="Di Gregorio A."/>
            <person name="Gelpke M."/>
            <person name="Goodstein D.M."/>
            <person name="Harafuji N."/>
            <person name="Hastings K.E."/>
            <person name="Ho I."/>
            <person name="Hotta K."/>
            <person name="Huang W."/>
            <person name="Kawashima T."/>
            <person name="Lemaire P."/>
            <person name="Martinez D."/>
            <person name="Meinertzhagen I.A."/>
            <person name="Necula S."/>
            <person name="Nonaka M."/>
            <person name="Putnam N."/>
            <person name="Rash S."/>
            <person name="Saiga H."/>
            <person name="Satake M."/>
            <person name="Terry A."/>
            <person name="Yamada L."/>
            <person name="Wang H.G."/>
            <person name="Awazu S."/>
            <person name="Azumi K."/>
            <person name="Boore J."/>
            <person name="Branno M."/>
            <person name="Chin-Bow S."/>
            <person name="DeSantis R."/>
            <person name="Doyle S."/>
            <person name="Francino P."/>
            <person name="Keys D.N."/>
            <person name="Haga S."/>
            <person name="Hayashi H."/>
            <person name="Hino K."/>
            <person name="Imai K.S."/>
            <person name="Inaba K."/>
            <person name="Kano S."/>
            <person name="Kobayashi K."/>
            <person name="Kobayashi M."/>
            <person name="Lee B.I."/>
            <person name="Makabe K.W."/>
            <person name="Manohar C."/>
            <person name="Matassi G."/>
            <person name="Medina M."/>
            <person name="Mochizuki Y."/>
            <person name="Mount S."/>
            <person name="Morishita T."/>
            <person name="Miura S."/>
            <person name="Nakayama A."/>
            <person name="Nishizaka S."/>
            <person name="Nomoto H."/>
            <person name="Ohta F."/>
            <person name="Oishi K."/>
            <person name="Rigoutsos I."/>
            <person name="Sano M."/>
            <person name="Sasaki A."/>
            <person name="Sasakura Y."/>
            <person name="Shoguchi E."/>
            <person name="Shin-i T."/>
            <person name="Spagnuolo A."/>
            <person name="Stainier D."/>
            <person name="Suzuki M.M."/>
            <person name="Tassy O."/>
            <person name="Takatori N."/>
            <person name="Tokuoka M."/>
            <person name="Yagi K."/>
            <person name="Yoshizaki F."/>
            <person name="Wada S."/>
            <person name="Zhang C."/>
            <person name="Hyatt P.D."/>
            <person name="Larimer F."/>
            <person name="Detter C."/>
            <person name="Doggett N."/>
            <person name="Glavina T."/>
            <person name="Hawkins T."/>
            <person name="Richardson P."/>
            <person name="Lucas S."/>
            <person name="Kohara Y."/>
            <person name="Levine M."/>
            <person name="Satoh N."/>
            <person name="Rokhsar D.S."/>
        </authorList>
    </citation>
    <scope>NUCLEOTIDE SEQUENCE [LARGE SCALE GENOMIC DNA]</scope>
</reference>
<feature type="region of interest" description="Disordered" evidence="2">
    <location>
        <begin position="300"/>
        <end position="336"/>
    </location>
</feature>
<feature type="domain" description="PH" evidence="3">
    <location>
        <begin position="151"/>
        <end position="282"/>
    </location>
</feature>
<dbReference type="OMA" id="DNNIANR"/>
<keyword evidence="6" id="KW-1185">Reference proteome</keyword>
<sequence>MESSDDVTPDRDTDGSMCNVSDVTLDTDNNIANRGKIGRSTSADSILSTVENTVNVVLREQKRSSSADRNSLKGVHRRSYQIATTANIPPIDNLLRTPSHKRQPSIRKLKNFFGEATPQIVEAQADEGRRGSRARSFLLPPCLDITEDDGNILREGFLCFKVATIEKGRRTSSQKSWKSVWAILKDQSLYLCKDWSRTKQDPSVVGGSGYPSPGGNQPPTHFQLEEEEPLNIQGSLVSIAYNYVKRKNVFKVTTGSGSEYLLQAEDRDDMLAWINSIHLSGNHDNDDGEVTINEDLILRKTNQIESGPKPEKRATRKSRSPKPARRMTVPTKDMDGSRRFKWRGSVNRIVRKFGQGQTIHGGTFEVHLEDCPPSPNNEFVPFVVDLCCRIVEERGLTFTGIYRVPGNSGTLAALQDELNLRGPDALDLENDERFCELNVVSSLLKSFF</sequence>
<feature type="compositionally biased region" description="Basic residues" evidence="2">
    <location>
        <begin position="314"/>
        <end position="325"/>
    </location>
</feature>
<dbReference type="HOGENOM" id="CLU_022466_1_0_1"/>
<dbReference type="PROSITE" id="PS50238">
    <property type="entry name" value="RHOGAP"/>
    <property type="match status" value="1"/>
</dbReference>
<dbReference type="GeneTree" id="ENSGT00940000155406"/>
<proteinExistence type="predicted"/>
<dbReference type="PANTHER" id="PTHR23175">
    <property type="entry name" value="PDZ DOMAIN-CONTAINING PROTEIN"/>
    <property type="match status" value="1"/>
</dbReference>
<protein>
    <submittedName>
        <fullName evidence="5">Uncharacterized protein</fullName>
    </submittedName>
</protein>
<dbReference type="InterPro" id="IPR041681">
    <property type="entry name" value="PH_9"/>
</dbReference>
<evidence type="ECO:0000313" key="5">
    <source>
        <dbReference type="Ensembl" id="ENSCINP00000033742.1"/>
    </source>
</evidence>
<dbReference type="EMBL" id="EAAA01002116">
    <property type="status" value="NOT_ANNOTATED_CDS"/>
    <property type="molecule type" value="Genomic_DNA"/>
</dbReference>
<dbReference type="Gene3D" id="1.10.555.10">
    <property type="entry name" value="Rho GTPase activation protein"/>
    <property type="match status" value="1"/>
</dbReference>
<evidence type="ECO:0000259" key="3">
    <source>
        <dbReference type="PROSITE" id="PS50003"/>
    </source>
</evidence>
<dbReference type="Gene3D" id="2.30.29.30">
    <property type="entry name" value="Pleckstrin-homology domain (PH domain)/Phosphotyrosine-binding domain (PTB)"/>
    <property type="match status" value="1"/>
</dbReference>
<dbReference type="AlphaFoldDB" id="H2XVQ8"/>
<dbReference type="SUPFAM" id="SSF50729">
    <property type="entry name" value="PH domain-like"/>
    <property type="match status" value="1"/>
</dbReference>
<dbReference type="SMART" id="SM00233">
    <property type="entry name" value="PH"/>
    <property type="match status" value="1"/>
</dbReference>
<evidence type="ECO:0000256" key="1">
    <source>
        <dbReference type="ARBA" id="ARBA00022468"/>
    </source>
</evidence>
<evidence type="ECO:0000313" key="6">
    <source>
        <dbReference type="Proteomes" id="UP000008144"/>
    </source>
</evidence>
<dbReference type="InterPro" id="IPR011993">
    <property type="entry name" value="PH-like_dom_sf"/>
</dbReference>
<dbReference type="PROSITE" id="PS50003">
    <property type="entry name" value="PH_DOMAIN"/>
    <property type="match status" value="1"/>
</dbReference>
<organism evidence="5 6">
    <name type="scientific">Ciona intestinalis</name>
    <name type="common">Transparent sea squirt</name>
    <name type="synonym">Ascidia intestinalis</name>
    <dbReference type="NCBI Taxonomy" id="7719"/>
    <lineage>
        <taxon>Eukaryota</taxon>
        <taxon>Metazoa</taxon>
        <taxon>Chordata</taxon>
        <taxon>Tunicata</taxon>
        <taxon>Ascidiacea</taxon>
        <taxon>Phlebobranchia</taxon>
        <taxon>Cionidae</taxon>
        <taxon>Ciona</taxon>
    </lineage>
</organism>
<feature type="region of interest" description="Disordered" evidence="2">
    <location>
        <begin position="1"/>
        <end position="22"/>
    </location>
</feature>
<dbReference type="GO" id="GO:0005096">
    <property type="term" value="F:GTPase activator activity"/>
    <property type="evidence" value="ECO:0007669"/>
    <property type="project" value="UniProtKB-KW"/>
</dbReference>
<name>H2XVQ8_CIOIN</name>
<dbReference type="InterPro" id="IPR008936">
    <property type="entry name" value="Rho_GTPase_activation_prot"/>
</dbReference>
<reference evidence="5" key="4">
    <citation type="submission" date="2025-09" db="UniProtKB">
        <authorList>
            <consortium name="Ensembl"/>
        </authorList>
    </citation>
    <scope>IDENTIFICATION</scope>
</reference>
<dbReference type="PANTHER" id="PTHR23175:SF23">
    <property type="entry name" value="PDZ DOMAIN-CONTAINING PROTEIN"/>
    <property type="match status" value="1"/>
</dbReference>